<proteinExistence type="predicted"/>
<reference evidence="1 2" key="1">
    <citation type="journal article" date="2018" name="Sci. Rep.">
        <title>Genomic signatures of local adaptation to the degree of environmental predictability in rotifers.</title>
        <authorList>
            <person name="Franch-Gras L."/>
            <person name="Hahn C."/>
            <person name="Garcia-Roger E.M."/>
            <person name="Carmona M.J."/>
            <person name="Serra M."/>
            <person name="Gomez A."/>
        </authorList>
    </citation>
    <scope>NUCLEOTIDE SEQUENCE [LARGE SCALE GENOMIC DNA]</scope>
    <source>
        <strain evidence="1">HYR1</strain>
    </source>
</reference>
<comment type="caution">
    <text evidence="1">The sequence shown here is derived from an EMBL/GenBank/DDBJ whole genome shotgun (WGS) entry which is preliminary data.</text>
</comment>
<evidence type="ECO:0000313" key="2">
    <source>
        <dbReference type="Proteomes" id="UP000276133"/>
    </source>
</evidence>
<accession>A0A3M7PEB3</accession>
<sequence length="94" mass="11589">VYFGKVCKRKITITQRSRVFDETRFETFSVFIYQSDYLWDRMTQSSPLTQLKKSISRDRSLYFTWFLQKFVSFCVKLHWELKFYFDLIILSIKN</sequence>
<organism evidence="1 2">
    <name type="scientific">Brachionus plicatilis</name>
    <name type="common">Marine rotifer</name>
    <name type="synonym">Brachionus muelleri</name>
    <dbReference type="NCBI Taxonomy" id="10195"/>
    <lineage>
        <taxon>Eukaryota</taxon>
        <taxon>Metazoa</taxon>
        <taxon>Spiralia</taxon>
        <taxon>Gnathifera</taxon>
        <taxon>Rotifera</taxon>
        <taxon>Eurotatoria</taxon>
        <taxon>Monogononta</taxon>
        <taxon>Pseudotrocha</taxon>
        <taxon>Ploima</taxon>
        <taxon>Brachionidae</taxon>
        <taxon>Brachionus</taxon>
    </lineage>
</organism>
<name>A0A3M7PEB3_BRAPC</name>
<dbReference type="AlphaFoldDB" id="A0A3M7PEB3"/>
<dbReference type="EMBL" id="REGN01011404">
    <property type="protein sequence ID" value="RMZ97466.1"/>
    <property type="molecule type" value="Genomic_DNA"/>
</dbReference>
<protein>
    <submittedName>
        <fullName evidence="1">Uncharacterized protein</fullName>
    </submittedName>
</protein>
<dbReference type="Proteomes" id="UP000276133">
    <property type="component" value="Unassembled WGS sequence"/>
</dbReference>
<gene>
    <name evidence="1" type="ORF">BpHYR1_047524</name>
</gene>
<keyword evidence="2" id="KW-1185">Reference proteome</keyword>
<feature type="non-terminal residue" evidence="1">
    <location>
        <position position="1"/>
    </location>
</feature>
<evidence type="ECO:0000313" key="1">
    <source>
        <dbReference type="EMBL" id="RMZ97466.1"/>
    </source>
</evidence>